<evidence type="ECO:0000256" key="8">
    <source>
        <dbReference type="ARBA" id="ARBA00047469"/>
    </source>
</evidence>
<keyword evidence="7" id="KW-0030">Aminoacyl-tRNA synthetase</keyword>
<dbReference type="EMBL" id="JARO02019876">
    <property type="protein sequence ID" value="KPP56619.1"/>
    <property type="molecule type" value="Genomic_DNA"/>
</dbReference>
<dbReference type="Proteomes" id="UP000034805">
    <property type="component" value="Unassembled WGS sequence"/>
</dbReference>
<evidence type="ECO:0000256" key="1">
    <source>
        <dbReference type="ARBA" id="ARBA00005594"/>
    </source>
</evidence>
<dbReference type="EC" id="6.1.1.4" evidence="2"/>
<dbReference type="Gene3D" id="1.10.730.10">
    <property type="entry name" value="Isoleucyl-tRNA Synthetase, Domain 1"/>
    <property type="match status" value="1"/>
</dbReference>
<accession>A0A0P7T6R5</accession>
<evidence type="ECO:0000256" key="7">
    <source>
        <dbReference type="ARBA" id="ARBA00023146"/>
    </source>
</evidence>
<dbReference type="GO" id="GO:0005524">
    <property type="term" value="F:ATP binding"/>
    <property type="evidence" value="ECO:0007669"/>
    <property type="project" value="UniProtKB-KW"/>
</dbReference>
<keyword evidence="3" id="KW-0436">Ligase</keyword>
<feature type="non-terminal residue" evidence="10">
    <location>
        <position position="1"/>
    </location>
</feature>
<comment type="caution">
    <text evidence="10">The sequence shown here is derived from an EMBL/GenBank/DDBJ whole genome shotgun (WGS) entry which is preliminary data.</text>
</comment>
<dbReference type="GO" id="GO:0005739">
    <property type="term" value="C:mitochondrion"/>
    <property type="evidence" value="ECO:0007669"/>
    <property type="project" value="TreeGrafter"/>
</dbReference>
<dbReference type="GO" id="GO:0006429">
    <property type="term" value="P:leucyl-tRNA aminoacylation"/>
    <property type="evidence" value="ECO:0007669"/>
    <property type="project" value="InterPro"/>
</dbReference>
<dbReference type="InterPro" id="IPR002302">
    <property type="entry name" value="Leu-tRNA-ligase"/>
</dbReference>
<dbReference type="Pfam" id="PF08264">
    <property type="entry name" value="Anticodon_1"/>
    <property type="match status" value="1"/>
</dbReference>
<name>A0A0P7T6R5_SCLFO</name>
<dbReference type="AlphaFoldDB" id="A0A0P7T6R5"/>
<dbReference type="PANTHER" id="PTHR43740:SF2">
    <property type="entry name" value="LEUCINE--TRNA LIGASE, MITOCHONDRIAL"/>
    <property type="match status" value="1"/>
</dbReference>
<protein>
    <recommendedName>
        <fullName evidence="2">leucine--tRNA ligase</fullName>
        <ecNumber evidence="2">6.1.1.4</ecNumber>
    </recommendedName>
</protein>
<organism evidence="10 11">
    <name type="scientific">Scleropages formosus</name>
    <name type="common">Asian bonytongue</name>
    <name type="synonym">Osteoglossum formosum</name>
    <dbReference type="NCBI Taxonomy" id="113540"/>
    <lineage>
        <taxon>Eukaryota</taxon>
        <taxon>Metazoa</taxon>
        <taxon>Chordata</taxon>
        <taxon>Craniata</taxon>
        <taxon>Vertebrata</taxon>
        <taxon>Euteleostomi</taxon>
        <taxon>Actinopterygii</taxon>
        <taxon>Neopterygii</taxon>
        <taxon>Teleostei</taxon>
        <taxon>Osteoglossocephala</taxon>
        <taxon>Osteoglossomorpha</taxon>
        <taxon>Osteoglossiformes</taxon>
        <taxon>Osteoglossidae</taxon>
        <taxon>Scleropages</taxon>
    </lineage>
</organism>
<sequence length="122" mass="13274">SPHVVLHSIEFEEALAVLCMMIAPMAPHLASELWAGGDVLQKPWPTVDPKYLETPESVDVSVQINNRACGVVTVPSQVAQDVDQVRQLVLESPLGLQHLATSTIKKAILSPRTALINFLVED</sequence>
<dbReference type="InterPro" id="IPR009080">
    <property type="entry name" value="tRNAsynth_Ia_anticodon-bd"/>
</dbReference>
<evidence type="ECO:0000259" key="9">
    <source>
        <dbReference type="Pfam" id="PF08264"/>
    </source>
</evidence>
<evidence type="ECO:0000256" key="3">
    <source>
        <dbReference type="ARBA" id="ARBA00022598"/>
    </source>
</evidence>
<dbReference type="PANTHER" id="PTHR43740">
    <property type="entry name" value="LEUCYL-TRNA SYNTHETASE"/>
    <property type="match status" value="1"/>
</dbReference>
<evidence type="ECO:0000256" key="6">
    <source>
        <dbReference type="ARBA" id="ARBA00022917"/>
    </source>
</evidence>
<proteinExistence type="inferred from homology"/>
<reference evidence="10 11" key="1">
    <citation type="submission" date="2015-08" db="EMBL/GenBank/DDBJ databases">
        <title>The genome of the Asian arowana (Scleropages formosus).</title>
        <authorList>
            <person name="Tan M.H."/>
            <person name="Gan H.M."/>
            <person name="Croft L.J."/>
            <person name="Austin C.M."/>
        </authorList>
    </citation>
    <scope>NUCLEOTIDE SEQUENCE [LARGE SCALE GENOMIC DNA]</scope>
    <source>
        <strain evidence="10">Aro1</strain>
    </source>
</reference>
<comment type="similarity">
    <text evidence="1">Belongs to the class-I aminoacyl-tRNA synthetase family.</text>
</comment>
<dbReference type="GO" id="GO:0004823">
    <property type="term" value="F:leucine-tRNA ligase activity"/>
    <property type="evidence" value="ECO:0007669"/>
    <property type="project" value="UniProtKB-EC"/>
</dbReference>
<evidence type="ECO:0000313" key="11">
    <source>
        <dbReference type="Proteomes" id="UP000034805"/>
    </source>
</evidence>
<keyword evidence="4" id="KW-0547">Nucleotide-binding</keyword>
<evidence type="ECO:0000313" key="10">
    <source>
        <dbReference type="EMBL" id="KPP56619.1"/>
    </source>
</evidence>
<dbReference type="SUPFAM" id="SSF47323">
    <property type="entry name" value="Anticodon-binding domain of a subclass of class I aminoacyl-tRNA synthetases"/>
    <property type="match status" value="1"/>
</dbReference>
<comment type="catalytic activity">
    <reaction evidence="8">
        <text>tRNA(Leu) + L-leucine + ATP = L-leucyl-tRNA(Leu) + AMP + diphosphate</text>
        <dbReference type="Rhea" id="RHEA:11688"/>
        <dbReference type="Rhea" id="RHEA-COMP:9613"/>
        <dbReference type="Rhea" id="RHEA-COMP:9622"/>
        <dbReference type="ChEBI" id="CHEBI:30616"/>
        <dbReference type="ChEBI" id="CHEBI:33019"/>
        <dbReference type="ChEBI" id="CHEBI:57427"/>
        <dbReference type="ChEBI" id="CHEBI:78442"/>
        <dbReference type="ChEBI" id="CHEBI:78494"/>
        <dbReference type="ChEBI" id="CHEBI:456215"/>
        <dbReference type="EC" id="6.1.1.4"/>
    </reaction>
</comment>
<dbReference type="InterPro" id="IPR013155">
    <property type="entry name" value="M/V/L/I-tRNA-synth_anticd-bd"/>
</dbReference>
<dbReference type="GO" id="GO:0032543">
    <property type="term" value="P:mitochondrial translation"/>
    <property type="evidence" value="ECO:0007669"/>
    <property type="project" value="TreeGrafter"/>
</dbReference>
<feature type="domain" description="Methionyl/Valyl/Leucyl/Isoleucyl-tRNA synthetase anticodon-binding" evidence="9">
    <location>
        <begin position="13"/>
        <end position="68"/>
    </location>
</feature>
<keyword evidence="6" id="KW-0648">Protein biosynthesis</keyword>
<evidence type="ECO:0000256" key="2">
    <source>
        <dbReference type="ARBA" id="ARBA00013164"/>
    </source>
</evidence>
<evidence type="ECO:0000256" key="4">
    <source>
        <dbReference type="ARBA" id="ARBA00022741"/>
    </source>
</evidence>
<evidence type="ECO:0000256" key="5">
    <source>
        <dbReference type="ARBA" id="ARBA00022840"/>
    </source>
</evidence>
<gene>
    <name evidence="10" type="ORF">Z043_125750</name>
</gene>
<keyword evidence="5" id="KW-0067">ATP-binding</keyword>